<feature type="transmembrane region" description="Helical" evidence="9">
    <location>
        <begin position="6"/>
        <end position="23"/>
    </location>
</feature>
<keyword evidence="5 8" id="KW-0560">Oxidoreductase</keyword>
<evidence type="ECO:0000313" key="10">
    <source>
        <dbReference type="EMBL" id="KAL2849819.1"/>
    </source>
</evidence>
<name>A0ABR4KC03_9EURO</name>
<proteinExistence type="inferred from homology"/>
<keyword evidence="9" id="KW-1133">Transmembrane helix</keyword>
<keyword evidence="11" id="KW-1185">Reference proteome</keyword>
<dbReference type="SUPFAM" id="SSF48264">
    <property type="entry name" value="Cytochrome P450"/>
    <property type="match status" value="1"/>
</dbReference>
<evidence type="ECO:0000313" key="11">
    <source>
        <dbReference type="Proteomes" id="UP001610446"/>
    </source>
</evidence>
<dbReference type="EMBL" id="JBFXLU010000041">
    <property type="protein sequence ID" value="KAL2849819.1"/>
    <property type="molecule type" value="Genomic_DNA"/>
</dbReference>
<dbReference type="InterPro" id="IPR017972">
    <property type="entry name" value="Cyt_P450_CS"/>
</dbReference>
<keyword evidence="9" id="KW-0812">Transmembrane</keyword>
<evidence type="ECO:0000256" key="9">
    <source>
        <dbReference type="SAM" id="Phobius"/>
    </source>
</evidence>
<dbReference type="PRINTS" id="PR00464">
    <property type="entry name" value="EP450II"/>
</dbReference>
<dbReference type="PROSITE" id="PS00086">
    <property type="entry name" value="CYTOCHROME_P450"/>
    <property type="match status" value="1"/>
</dbReference>
<dbReference type="PRINTS" id="PR01239">
    <property type="entry name" value="EP450IICYP52"/>
</dbReference>
<dbReference type="Pfam" id="PF00067">
    <property type="entry name" value="p450"/>
    <property type="match status" value="1"/>
</dbReference>
<evidence type="ECO:0000256" key="4">
    <source>
        <dbReference type="ARBA" id="ARBA00022723"/>
    </source>
</evidence>
<accession>A0ABR4KC03</accession>
<dbReference type="InterPro" id="IPR036396">
    <property type="entry name" value="Cyt_P450_sf"/>
</dbReference>
<dbReference type="PRINTS" id="PR00385">
    <property type="entry name" value="P450"/>
</dbReference>
<dbReference type="PANTHER" id="PTHR24287">
    <property type="entry name" value="P450, PUTATIVE (EUROFUNG)-RELATED"/>
    <property type="match status" value="1"/>
</dbReference>
<dbReference type="CDD" id="cd11063">
    <property type="entry name" value="CYP52"/>
    <property type="match status" value="1"/>
</dbReference>
<keyword evidence="4 8" id="KW-0479">Metal-binding</keyword>
<dbReference type="Proteomes" id="UP001610446">
    <property type="component" value="Unassembled WGS sequence"/>
</dbReference>
<reference evidence="10 11" key="1">
    <citation type="submission" date="2024-07" db="EMBL/GenBank/DDBJ databases">
        <title>Section-level genome sequencing and comparative genomics of Aspergillus sections Usti and Cavernicolus.</title>
        <authorList>
            <consortium name="Lawrence Berkeley National Laboratory"/>
            <person name="Nybo J.L."/>
            <person name="Vesth T.C."/>
            <person name="Theobald S."/>
            <person name="Frisvad J.C."/>
            <person name="Larsen T.O."/>
            <person name="Kjaerboelling I."/>
            <person name="Rothschild-Mancinelli K."/>
            <person name="Lyhne E.K."/>
            <person name="Kogle M.E."/>
            <person name="Barry K."/>
            <person name="Clum A."/>
            <person name="Na H."/>
            <person name="Ledsgaard L."/>
            <person name="Lin J."/>
            <person name="Lipzen A."/>
            <person name="Kuo A."/>
            <person name="Riley R."/>
            <person name="Mondo S."/>
            <person name="Labutti K."/>
            <person name="Haridas S."/>
            <person name="Pangalinan J."/>
            <person name="Salamov A.A."/>
            <person name="Simmons B.A."/>
            <person name="Magnuson J.K."/>
            <person name="Chen J."/>
            <person name="Drula E."/>
            <person name="Henrissat B."/>
            <person name="Wiebenga A."/>
            <person name="Lubbers R.J."/>
            <person name="Gomes A.C."/>
            <person name="Makela M.R."/>
            <person name="Stajich J."/>
            <person name="Grigoriev I.V."/>
            <person name="Mortensen U.H."/>
            <person name="De Vries R.P."/>
            <person name="Baker S.E."/>
            <person name="Andersen M.R."/>
        </authorList>
    </citation>
    <scope>NUCLEOTIDE SEQUENCE [LARGE SCALE GENOMIC DNA]</scope>
    <source>
        <strain evidence="10 11">CBS 123904</strain>
    </source>
</reference>
<gene>
    <name evidence="10" type="ORF">BJY01DRAFT_139913</name>
</gene>
<dbReference type="InterPro" id="IPR002974">
    <property type="entry name" value="Cyt_P450_E_CYP52_ascomycetes"/>
</dbReference>
<dbReference type="InterPro" id="IPR002402">
    <property type="entry name" value="Cyt_P450_E_grp-II"/>
</dbReference>
<comment type="cofactor">
    <cofactor evidence="1">
        <name>heme</name>
        <dbReference type="ChEBI" id="CHEBI:30413"/>
    </cofactor>
</comment>
<evidence type="ECO:0000256" key="6">
    <source>
        <dbReference type="ARBA" id="ARBA00023004"/>
    </source>
</evidence>
<protein>
    <submittedName>
        <fullName evidence="10">Cytochrome P450</fullName>
    </submittedName>
</protein>
<organism evidence="10 11">
    <name type="scientific">Aspergillus pseudoustus</name>
    <dbReference type="NCBI Taxonomy" id="1810923"/>
    <lineage>
        <taxon>Eukaryota</taxon>
        <taxon>Fungi</taxon>
        <taxon>Dikarya</taxon>
        <taxon>Ascomycota</taxon>
        <taxon>Pezizomycotina</taxon>
        <taxon>Eurotiomycetes</taxon>
        <taxon>Eurotiomycetidae</taxon>
        <taxon>Eurotiales</taxon>
        <taxon>Aspergillaceae</taxon>
        <taxon>Aspergillus</taxon>
        <taxon>Aspergillus subgen. Nidulantes</taxon>
    </lineage>
</organism>
<dbReference type="InterPro" id="IPR047146">
    <property type="entry name" value="Cyt_P450_E_CYP52_fungi"/>
</dbReference>
<keyword evidence="6 8" id="KW-0408">Iron</keyword>
<keyword evidence="7 8" id="KW-0503">Monooxygenase</keyword>
<sequence length="506" mass="57623">MLSSTVILIGALFVVIFGLQKGIKHVQRRKQAKKLGCEPPLRVKTGFYGIPAFIQLTKAAKERRWVEFIESRYQEFGNTFIQTFIGKDGISTIEPQNLKHLLGIQFEDFGLGTRHREFFPLLGDGIFTLDGAGWSHARALLRPQFTRDQVADLDLMDGHVNRMIGLIPKDGSIFDIQRLFFLLTIDSATHFLFGESVGAMEGDNVLGNATVGGAQGFADAFNKAQEWVTFRSMALDFYWMINPKEFREATRRVHEVVDHYVHRAIANKNAEKQESGSERYVFAEALARENSDPKFLRDSMLNILLAGRDTTASLLSSTFWFLARHPNVWEKLRHIIVEEFGDVEHPKGQITHTRLKDLPYLRYVLNEVLRLLPPVPLNFRVANKDTSLPVGGGPNGKSPIFIHKGQPVLYSVYAMHRRKDLYGPDAEIFRPERWENSKRGWDYLPFNGGARICLGQQYALTEASYTIVKLLQRFQVIEDGDPWMKKPVIQSNLTMAHGDGVNIRLY</sequence>
<evidence type="ECO:0000256" key="1">
    <source>
        <dbReference type="ARBA" id="ARBA00001971"/>
    </source>
</evidence>
<evidence type="ECO:0000256" key="8">
    <source>
        <dbReference type="RuleBase" id="RU000461"/>
    </source>
</evidence>
<evidence type="ECO:0000256" key="5">
    <source>
        <dbReference type="ARBA" id="ARBA00023002"/>
    </source>
</evidence>
<evidence type="ECO:0000256" key="7">
    <source>
        <dbReference type="ARBA" id="ARBA00023033"/>
    </source>
</evidence>
<comment type="similarity">
    <text evidence="2 8">Belongs to the cytochrome P450 family.</text>
</comment>
<evidence type="ECO:0000256" key="3">
    <source>
        <dbReference type="ARBA" id="ARBA00022617"/>
    </source>
</evidence>
<evidence type="ECO:0000256" key="2">
    <source>
        <dbReference type="ARBA" id="ARBA00010617"/>
    </source>
</evidence>
<dbReference type="Gene3D" id="1.10.630.10">
    <property type="entry name" value="Cytochrome P450"/>
    <property type="match status" value="1"/>
</dbReference>
<comment type="caution">
    <text evidence="10">The sequence shown here is derived from an EMBL/GenBank/DDBJ whole genome shotgun (WGS) entry which is preliminary data.</text>
</comment>
<dbReference type="InterPro" id="IPR001128">
    <property type="entry name" value="Cyt_P450"/>
</dbReference>
<keyword evidence="9" id="KW-0472">Membrane</keyword>
<keyword evidence="3 8" id="KW-0349">Heme</keyword>
<dbReference type="PANTHER" id="PTHR24287:SF18">
    <property type="entry name" value="CYTOCHROME P450 MONOOXYGENASE APDE-RELATED"/>
    <property type="match status" value="1"/>
</dbReference>